<name>A0ABT2UIM4_9BACL</name>
<comment type="caution">
    <text evidence="2">The sequence shown here is derived from an EMBL/GenBank/DDBJ whole genome shotgun (WGS) entry which is preliminary data.</text>
</comment>
<keyword evidence="3" id="KW-1185">Reference proteome</keyword>
<dbReference type="RefSeq" id="WP_262685097.1">
    <property type="nucleotide sequence ID" value="NZ_JAOQIO010000069.1"/>
</dbReference>
<sequence length="276" mass="31198">MSEENVLLKISLYDGNITALLLEAGQIFKVFNHQDSGCISYGIEAMGQRWFVKYAERAEAIAFMQNVERLHRAVAHPRLPKLLNSIHTSEGFALVYEWVDGEVLGTPEFPGKEGRSSPQSPHYRFRQLPVHKIIAALSAVYEVHTYLESEGFVAVDFYDGSMIYDFDRDELHLCDLDCYAQGAFTLEMDRLYGSSRFMAPEEFVKGSRIDHLTNVFTMGAAAFVFLADEGSRDSKDWLASETLYRIACKAASADRKDRYGSVAAFYHDWLEAAAKN</sequence>
<protein>
    <submittedName>
        <fullName evidence="2">Serine/threonine protein kinase</fullName>
    </submittedName>
</protein>
<evidence type="ECO:0000313" key="2">
    <source>
        <dbReference type="EMBL" id="MCU6793871.1"/>
    </source>
</evidence>
<dbReference type="InterPro" id="IPR011009">
    <property type="entry name" value="Kinase-like_dom_sf"/>
</dbReference>
<dbReference type="EMBL" id="JAOQIO010000069">
    <property type="protein sequence ID" value="MCU6793871.1"/>
    <property type="molecule type" value="Genomic_DNA"/>
</dbReference>
<dbReference type="GO" id="GO:0004674">
    <property type="term" value="F:protein serine/threonine kinase activity"/>
    <property type="evidence" value="ECO:0007669"/>
    <property type="project" value="UniProtKB-KW"/>
</dbReference>
<gene>
    <name evidence="2" type="ORF">OB236_17350</name>
</gene>
<proteinExistence type="predicted"/>
<evidence type="ECO:0000259" key="1">
    <source>
        <dbReference type="PROSITE" id="PS50011"/>
    </source>
</evidence>
<feature type="domain" description="Protein kinase" evidence="1">
    <location>
        <begin position="16"/>
        <end position="276"/>
    </location>
</feature>
<dbReference type="InterPro" id="IPR000719">
    <property type="entry name" value="Prot_kinase_dom"/>
</dbReference>
<evidence type="ECO:0000313" key="3">
    <source>
        <dbReference type="Proteomes" id="UP001652445"/>
    </source>
</evidence>
<dbReference type="Gene3D" id="1.10.510.10">
    <property type="entry name" value="Transferase(Phosphotransferase) domain 1"/>
    <property type="match status" value="1"/>
</dbReference>
<keyword evidence="2" id="KW-0418">Kinase</keyword>
<dbReference type="SUPFAM" id="SSF56112">
    <property type="entry name" value="Protein kinase-like (PK-like)"/>
    <property type="match status" value="1"/>
</dbReference>
<dbReference type="PROSITE" id="PS50011">
    <property type="entry name" value="PROTEIN_KINASE_DOM"/>
    <property type="match status" value="1"/>
</dbReference>
<keyword evidence="2" id="KW-0808">Transferase</keyword>
<reference evidence="2 3" key="1">
    <citation type="submission" date="2022-09" db="EMBL/GenBank/DDBJ databases">
        <authorList>
            <person name="Han X.L."/>
            <person name="Wang Q."/>
            <person name="Lu T."/>
        </authorList>
    </citation>
    <scope>NUCLEOTIDE SEQUENCE [LARGE SCALE GENOMIC DNA]</scope>
    <source>
        <strain evidence="2 3">WQ 127069</strain>
    </source>
</reference>
<dbReference type="Proteomes" id="UP001652445">
    <property type="component" value="Unassembled WGS sequence"/>
</dbReference>
<keyword evidence="2" id="KW-0723">Serine/threonine-protein kinase</keyword>
<organism evidence="2 3">
    <name type="scientific">Paenibacillus baimaensis</name>
    <dbReference type="NCBI Taxonomy" id="2982185"/>
    <lineage>
        <taxon>Bacteria</taxon>
        <taxon>Bacillati</taxon>
        <taxon>Bacillota</taxon>
        <taxon>Bacilli</taxon>
        <taxon>Bacillales</taxon>
        <taxon>Paenibacillaceae</taxon>
        <taxon>Paenibacillus</taxon>
    </lineage>
</organism>
<accession>A0ABT2UIM4</accession>